<feature type="transmembrane region" description="Helical" evidence="1">
    <location>
        <begin position="73"/>
        <end position="95"/>
    </location>
</feature>
<gene>
    <name evidence="2" type="ORF">pdam_00025520</name>
</gene>
<evidence type="ECO:0000313" key="2">
    <source>
        <dbReference type="EMBL" id="RMX50683.1"/>
    </source>
</evidence>
<organism evidence="2 3">
    <name type="scientific">Pocillopora damicornis</name>
    <name type="common">Cauliflower coral</name>
    <name type="synonym">Millepora damicornis</name>
    <dbReference type="NCBI Taxonomy" id="46731"/>
    <lineage>
        <taxon>Eukaryota</taxon>
        <taxon>Metazoa</taxon>
        <taxon>Cnidaria</taxon>
        <taxon>Anthozoa</taxon>
        <taxon>Hexacorallia</taxon>
        <taxon>Scleractinia</taxon>
        <taxon>Astrocoeniina</taxon>
        <taxon>Pocilloporidae</taxon>
        <taxon>Pocillopora</taxon>
    </lineage>
</organism>
<evidence type="ECO:0000256" key="1">
    <source>
        <dbReference type="SAM" id="Phobius"/>
    </source>
</evidence>
<feature type="non-terminal residue" evidence="2">
    <location>
        <position position="109"/>
    </location>
</feature>
<keyword evidence="1" id="KW-1133">Transmembrane helix</keyword>
<keyword evidence="1" id="KW-0472">Membrane</keyword>
<sequence>RRHLLLLHTGKTHATKRNDQFCPQSHAITEKASEHLYSYICNSERFACESLHACQSLAPLVETKTEKKNFIKIIIGFFFTPPLFLATKVAISSVYCSPKTIKCTQKPKI</sequence>
<evidence type="ECO:0000313" key="3">
    <source>
        <dbReference type="Proteomes" id="UP000275408"/>
    </source>
</evidence>
<feature type="non-terminal residue" evidence="2">
    <location>
        <position position="1"/>
    </location>
</feature>
<protein>
    <submittedName>
        <fullName evidence="2">Uncharacterized protein</fullName>
    </submittedName>
</protein>
<keyword evidence="1" id="KW-0812">Transmembrane</keyword>
<dbReference type="EMBL" id="RCHS01001915">
    <property type="protein sequence ID" value="RMX50683.1"/>
    <property type="molecule type" value="Genomic_DNA"/>
</dbReference>
<proteinExistence type="predicted"/>
<accession>A0A3M6UAI9</accession>
<dbReference type="Proteomes" id="UP000275408">
    <property type="component" value="Unassembled WGS sequence"/>
</dbReference>
<keyword evidence="3" id="KW-1185">Reference proteome</keyword>
<dbReference type="AlphaFoldDB" id="A0A3M6UAI9"/>
<name>A0A3M6UAI9_POCDA</name>
<reference evidence="2 3" key="1">
    <citation type="journal article" date="2018" name="Sci. Rep.">
        <title>Comparative analysis of the Pocillopora damicornis genome highlights role of immune system in coral evolution.</title>
        <authorList>
            <person name="Cunning R."/>
            <person name="Bay R.A."/>
            <person name="Gillette P."/>
            <person name="Baker A.C."/>
            <person name="Traylor-Knowles N."/>
        </authorList>
    </citation>
    <scope>NUCLEOTIDE SEQUENCE [LARGE SCALE GENOMIC DNA]</scope>
    <source>
        <strain evidence="2">RSMAS</strain>
        <tissue evidence="2">Whole animal</tissue>
    </source>
</reference>
<comment type="caution">
    <text evidence="2">The sequence shown here is derived from an EMBL/GenBank/DDBJ whole genome shotgun (WGS) entry which is preliminary data.</text>
</comment>